<accession>A0A1H3Y534</accession>
<dbReference type="CDD" id="cd00130">
    <property type="entry name" value="PAS"/>
    <property type="match status" value="1"/>
</dbReference>
<dbReference type="InterPro" id="IPR013655">
    <property type="entry name" value="PAS_fold_3"/>
</dbReference>
<dbReference type="NCBIfam" id="TIGR00229">
    <property type="entry name" value="sensory_box"/>
    <property type="match status" value="1"/>
</dbReference>
<proteinExistence type="predicted"/>
<dbReference type="PROSITE" id="PS50112">
    <property type="entry name" value="PAS"/>
    <property type="match status" value="1"/>
</dbReference>
<dbReference type="InterPro" id="IPR000014">
    <property type="entry name" value="PAS"/>
</dbReference>
<dbReference type="Pfam" id="PF13426">
    <property type="entry name" value="PAS_9"/>
    <property type="match status" value="1"/>
</dbReference>
<dbReference type="AlphaFoldDB" id="A0A1H3Y534"/>
<dbReference type="InterPro" id="IPR035965">
    <property type="entry name" value="PAS-like_dom_sf"/>
</dbReference>
<name>A0A1H3Y534_9FIRM</name>
<evidence type="ECO:0000259" key="1">
    <source>
        <dbReference type="PROSITE" id="PS50112"/>
    </source>
</evidence>
<dbReference type="Pfam" id="PF08447">
    <property type="entry name" value="PAS_3"/>
    <property type="match status" value="2"/>
</dbReference>
<dbReference type="InterPro" id="IPR000160">
    <property type="entry name" value="GGDEF_dom"/>
</dbReference>
<dbReference type="InterPro" id="IPR043128">
    <property type="entry name" value="Rev_trsase/Diguanyl_cyclase"/>
</dbReference>
<dbReference type="PROSITE" id="PS50887">
    <property type="entry name" value="GGDEF"/>
    <property type="match status" value="1"/>
</dbReference>
<dbReference type="CDD" id="cd01949">
    <property type="entry name" value="GGDEF"/>
    <property type="match status" value="1"/>
</dbReference>
<dbReference type="EMBL" id="FNRK01000003">
    <property type="protein sequence ID" value="SEA06640.1"/>
    <property type="molecule type" value="Genomic_DNA"/>
</dbReference>
<dbReference type="STRING" id="81409.SAMN04515656_10367"/>
<organism evidence="4 5">
    <name type="scientific">Eubacterium aggregans</name>
    <dbReference type="NCBI Taxonomy" id="81409"/>
    <lineage>
        <taxon>Bacteria</taxon>
        <taxon>Bacillati</taxon>
        <taxon>Bacillota</taxon>
        <taxon>Clostridia</taxon>
        <taxon>Eubacteriales</taxon>
        <taxon>Eubacteriaceae</taxon>
        <taxon>Eubacterium</taxon>
    </lineage>
</organism>
<dbReference type="PANTHER" id="PTHR44757:SF2">
    <property type="entry name" value="BIOFILM ARCHITECTURE MAINTENANCE PROTEIN MBAA"/>
    <property type="match status" value="1"/>
</dbReference>
<dbReference type="InterPro" id="IPR000700">
    <property type="entry name" value="PAS-assoc_C"/>
</dbReference>
<dbReference type="SUPFAM" id="SSF55073">
    <property type="entry name" value="Nucleotide cyclase"/>
    <property type="match status" value="1"/>
</dbReference>
<evidence type="ECO:0000313" key="5">
    <source>
        <dbReference type="Proteomes" id="UP000199394"/>
    </source>
</evidence>
<sequence length="681" mass="78651">MEKKWSQLIRKAGYNDFQSPFLREILDTLPFSLFIADLDQRVLFVNQTLLSKIPPGDYIGHSCKKLYGENCDTMLCAYRQLQKGHTTCLFNLKGKTRKVQSTYLYDCHHEPWGYCEIITDPNEIDAAEHILKSIVNGAPEGVFRICYDDVFTVLYANGTFSHLHHFNPEDSDFLNLTTHLHPQDFKQLRSEISKAIQRKDLTVTFEARIQCTDGLVHWFNYSCGIDYSNPSPIISGFEIDITAQKDLEAKLRLSEKQLKIAFAQTNDTIWNYDIHTHTIKQSRFSIRQFGGPEIMRNVPEGQIESGFVHPDSAETYRQLHQKIISGNRKSEATVRLRHQDGNYEWERIKYRVILDHSGNPIKAIGISKNISAEMRAKSQAQLDALTQLYNRAFFEERVTAYLCDHPNTQRHSQAALLMIDLDDFKSANDSYGHAFGDEVLRVISQRLRSCFRYNDLIARMGGDEFAIFLPDLPSEDFAHKRALEVCKTLQMPLYGVTPHYREYQPSCSLGIAFFPEHGTLFSDLYQNADTAQYNAKRTGKNKYAIYGVEMSSESSSSANWMNKEWLMDELDELVYISNITNYDLIYLNRAGRKLTGIGNIDYTGKKCYEIMRGRKSPCPHCNNHQLNPEKFISWRNFNPHLDKSFIMKAKLVPWDGVLSRMEYALDTDIDPEISKQMEKHR</sequence>
<evidence type="ECO:0000259" key="2">
    <source>
        <dbReference type="PROSITE" id="PS50113"/>
    </source>
</evidence>
<dbReference type="Gene3D" id="3.30.450.20">
    <property type="entry name" value="PAS domain"/>
    <property type="match status" value="3"/>
</dbReference>
<dbReference type="RefSeq" id="WP_176966591.1">
    <property type="nucleotide sequence ID" value="NZ_FNRK01000003.1"/>
</dbReference>
<evidence type="ECO:0000313" key="4">
    <source>
        <dbReference type="EMBL" id="SEA06640.1"/>
    </source>
</evidence>
<dbReference type="PANTHER" id="PTHR44757">
    <property type="entry name" value="DIGUANYLATE CYCLASE DGCP"/>
    <property type="match status" value="1"/>
</dbReference>
<keyword evidence="5" id="KW-1185">Reference proteome</keyword>
<dbReference type="Pfam" id="PF00990">
    <property type="entry name" value="GGDEF"/>
    <property type="match status" value="1"/>
</dbReference>
<dbReference type="Proteomes" id="UP000199394">
    <property type="component" value="Unassembled WGS sequence"/>
</dbReference>
<feature type="domain" description="GGDEF" evidence="3">
    <location>
        <begin position="412"/>
        <end position="548"/>
    </location>
</feature>
<dbReference type="SMART" id="SM00267">
    <property type="entry name" value="GGDEF"/>
    <property type="match status" value="1"/>
</dbReference>
<protein>
    <submittedName>
        <fullName evidence="4">PAS domain S-box-containing protein/diguanylate cyclase (GGDEF) domain-containing protein</fullName>
    </submittedName>
</protein>
<reference evidence="4 5" key="1">
    <citation type="submission" date="2016-10" db="EMBL/GenBank/DDBJ databases">
        <authorList>
            <person name="de Groot N.N."/>
        </authorList>
    </citation>
    <scope>NUCLEOTIDE SEQUENCE [LARGE SCALE GENOMIC DNA]</scope>
    <source>
        <strain evidence="4 5">SR12</strain>
    </source>
</reference>
<evidence type="ECO:0000259" key="3">
    <source>
        <dbReference type="PROSITE" id="PS50887"/>
    </source>
</evidence>
<feature type="domain" description="PAC" evidence="2">
    <location>
        <begin position="330"/>
        <end position="382"/>
    </location>
</feature>
<dbReference type="InterPro" id="IPR052155">
    <property type="entry name" value="Biofilm_reg_signaling"/>
</dbReference>
<dbReference type="Gene3D" id="3.30.70.270">
    <property type="match status" value="1"/>
</dbReference>
<dbReference type="InterPro" id="IPR029787">
    <property type="entry name" value="Nucleotide_cyclase"/>
</dbReference>
<dbReference type="NCBIfam" id="TIGR00254">
    <property type="entry name" value="GGDEF"/>
    <property type="match status" value="1"/>
</dbReference>
<dbReference type="SMART" id="SM00091">
    <property type="entry name" value="PAS"/>
    <property type="match status" value="3"/>
</dbReference>
<feature type="domain" description="PAS" evidence="1">
    <location>
        <begin position="127"/>
        <end position="199"/>
    </location>
</feature>
<dbReference type="SUPFAM" id="SSF55785">
    <property type="entry name" value="PYP-like sensor domain (PAS domain)"/>
    <property type="match status" value="3"/>
</dbReference>
<dbReference type="PROSITE" id="PS50113">
    <property type="entry name" value="PAC"/>
    <property type="match status" value="1"/>
</dbReference>
<gene>
    <name evidence="4" type="ORF">SAMN04515656_10367</name>
</gene>